<dbReference type="EMBL" id="CP060052">
    <property type="protein sequence ID" value="QNE05949.1"/>
    <property type="molecule type" value="Genomic_DNA"/>
</dbReference>
<name>A0A7G6VW34_9SPHN</name>
<sequence>MTSAHNEVSGSKSFPAEGDANGQAAVLLVESLIHALVARAIITAADAVEVIEVAFDVIEEMSAEEGDRTPAMDRSLAVLSAIHKSLKIDTDSSEAN</sequence>
<evidence type="ECO:0000313" key="2">
    <source>
        <dbReference type="Proteomes" id="UP000515297"/>
    </source>
</evidence>
<dbReference type="RefSeq" id="WP_185884994.1">
    <property type="nucleotide sequence ID" value="NZ_CP060052.1"/>
</dbReference>
<protein>
    <recommendedName>
        <fullName evidence="3">DUF1844 domain-containing protein</fullName>
    </recommendedName>
</protein>
<reference evidence="1 2" key="1">
    <citation type="submission" date="2020-08" db="EMBL/GenBank/DDBJ databases">
        <authorList>
            <person name="Liu G."/>
            <person name="Sun C."/>
        </authorList>
    </citation>
    <scope>NUCLEOTIDE SEQUENCE [LARGE SCALE GENOMIC DNA]</scope>
    <source>
        <strain evidence="1 2">OT19</strain>
    </source>
</reference>
<accession>A0A7G6VW34</accession>
<proteinExistence type="predicted"/>
<dbReference type="AlphaFoldDB" id="A0A7G6VW34"/>
<evidence type="ECO:0008006" key="3">
    <source>
        <dbReference type="Google" id="ProtNLM"/>
    </source>
</evidence>
<organism evidence="1 2">
    <name type="scientific">Croceicoccus marinus</name>
    <dbReference type="NCBI Taxonomy" id="450378"/>
    <lineage>
        <taxon>Bacteria</taxon>
        <taxon>Pseudomonadati</taxon>
        <taxon>Pseudomonadota</taxon>
        <taxon>Alphaproteobacteria</taxon>
        <taxon>Sphingomonadales</taxon>
        <taxon>Erythrobacteraceae</taxon>
        <taxon>Croceicoccus</taxon>
    </lineage>
</organism>
<gene>
    <name evidence="1" type="ORF">H4O24_04645</name>
</gene>
<evidence type="ECO:0000313" key="1">
    <source>
        <dbReference type="EMBL" id="QNE05949.1"/>
    </source>
</evidence>
<dbReference type="Proteomes" id="UP000515297">
    <property type="component" value="Chromosome"/>
</dbReference>